<dbReference type="Proteomes" id="UP000887577">
    <property type="component" value="Unplaced"/>
</dbReference>
<reference evidence="3" key="1">
    <citation type="submission" date="2022-11" db="UniProtKB">
        <authorList>
            <consortium name="WormBaseParasite"/>
        </authorList>
    </citation>
    <scope>IDENTIFICATION</scope>
</reference>
<organism evidence="2 3">
    <name type="scientific">Panagrolaimus superbus</name>
    <dbReference type="NCBI Taxonomy" id="310955"/>
    <lineage>
        <taxon>Eukaryota</taxon>
        <taxon>Metazoa</taxon>
        <taxon>Ecdysozoa</taxon>
        <taxon>Nematoda</taxon>
        <taxon>Chromadorea</taxon>
        <taxon>Rhabditida</taxon>
        <taxon>Tylenchina</taxon>
        <taxon>Panagrolaimomorpha</taxon>
        <taxon>Panagrolaimoidea</taxon>
        <taxon>Panagrolaimidae</taxon>
        <taxon>Panagrolaimus</taxon>
    </lineage>
</organism>
<dbReference type="WBParaSite" id="PSU_v2.g10339.t1">
    <property type="protein sequence ID" value="PSU_v2.g10339.t1"/>
    <property type="gene ID" value="PSU_v2.g10339"/>
</dbReference>
<dbReference type="AlphaFoldDB" id="A0A914XST9"/>
<name>A0A914XST9_9BILA</name>
<feature type="transmembrane region" description="Helical" evidence="1">
    <location>
        <begin position="12"/>
        <end position="32"/>
    </location>
</feature>
<evidence type="ECO:0000313" key="3">
    <source>
        <dbReference type="WBParaSite" id="PSU_v2.g10339.t1"/>
    </source>
</evidence>
<accession>A0A914XST9</accession>
<feature type="transmembrane region" description="Helical" evidence="1">
    <location>
        <begin position="38"/>
        <end position="63"/>
    </location>
</feature>
<keyword evidence="1" id="KW-1133">Transmembrane helix</keyword>
<feature type="transmembrane region" description="Helical" evidence="1">
    <location>
        <begin position="84"/>
        <end position="106"/>
    </location>
</feature>
<sequence>MVDFIGDINTAYYCIVLLGTVGLLTVFFIRTASVSSNVYITLTIIATVTSFMAIATITIYALGNGWNTPNCADSKIVDFLNRRLIVQSLASLIINVIFIIMCYHLHKKGTKLNGFDGSGSSRRVYSISPPEFVSTFPPPPPYYSTRQTC</sequence>
<keyword evidence="2" id="KW-1185">Reference proteome</keyword>
<evidence type="ECO:0000256" key="1">
    <source>
        <dbReference type="SAM" id="Phobius"/>
    </source>
</evidence>
<evidence type="ECO:0000313" key="2">
    <source>
        <dbReference type="Proteomes" id="UP000887577"/>
    </source>
</evidence>
<keyword evidence="1" id="KW-0472">Membrane</keyword>
<proteinExistence type="predicted"/>
<protein>
    <submittedName>
        <fullName evidence="3">Uncharacterized protein</fullName>
    </submittedName>
</protein>
<keyword evidence="1" id="KW-0812">Transmembrane</keyword>